<proteinExistence type="predicted"/>
<protein>
    <submittedName>
        <fullName evidence="1">Uncharacterized protein</fullName>
    </submittedName>
</protein>
<name>A0A0E9T179_ANGAN</name>
<organism evidence="1">
    <name type="scientific">Anguilla anguilla</name>
    <name type="common">European freshwater eel</name>
    <name type="synonym">Muraena anguilla</name>
    <dbReference type="NCBI Taxonomy" id="7936"/>
    <lineage>
        <taxon>Eukaryota</taxon>
        <taxon>Metazoa</taxon>
        <taxon>Chordata</taxon>
        <taxon>Craniata</taxon>
        <taxon>Vertebrata</taxon>
        <taxon>Euteleostomi</taxon>
        <taxon>Actinopterygii</taxon>
        <taxon>Neopterygii</taxon>
        <taxon>Teleostei</taxon>
        <taxon>Anguilliformes</taxon>
        <taxon>Anguillidae</taxon>
        <taxon>Anguilla</taxon>
    </lineage>
</organism>
<dbReference type="AlphaFoldDB" id="A0A0E9T179"/>
<dbReference type="EMBL" id="GBXM01061862">
    <property type="protein sequence ID" value="JAH46715.1"/>
    <property type="molecule type" value="Transcribed_RNA"/>
</dbReference>
<reference evidence="1" key="1">
    <citation type="submission" date="2014-11" db="EMBL/GenBank/DDBJ databases">
        <authorList>
            <person name="Amaro Gonzalez C."/>
        </authorList>
    </citation>
    <scope>NUCLEOTIDE SEQUENCE</scope>
</reference>
<sequence>MTKQQQRKLLGLVTNKPYQACAKLFIRTVTKHLCDLCFPIHCMFAALASLIKYLSLSLSCKVSNLRLHR</sequence>
<evidence type="ECO:0000313" key="1">
    <source>
        <dbReference type="EMBL" id="JAH46715.1"/>
    </source>
</evidence>
<accession>A0A0E9T179</accession>
<reference evidence="1" key="2">
    <citation type="journal article" date="2015" name="Fish Shellfish Immunol.">
        <title>Early steps in the European eel (Anguilla anguilla)-Vibrio vulnificus interaction in the gills: Role of the RtxA13 toxin.</title>
        <authorList>
            <person name="Callol A."/>
            <person name="Pajuelo D."/>
            <person name="Ebbesson L."/>
            <person name="Teles M."/>
            <person name="MacKenzie S."/>
            <person name="Amaro C."/>
        </authorList>
    </citation>
    <scope>NUCLEOTIDE SEQUENCE</scope>
</reference>